<evidence type="ECO:0000313" key="2">
    <source>
        <dbReference type="EMBL" id="KLU66527.1"/>
    </source>
</evidence>
<dbReference type="AlphaFoldDB" id="A0A0J1FTD0"/>
<reference evidence="2 3" key="1">
    <citation type="submission" date="2015-06" db="EMBL/GenBank/DDBJ databases">
        <title>Draft genome of the moderately acidophilic sulfate reducer Candidatus Desulfosporosinus acididurans strain M1.</title>
        <authorList>
            <person name="Poehlein A."/>
            <person name="Petzsch P."/>
            <person name="Johnson B.D."/>
            <person name="Schloemann M."/>
            <person name="Daniel R."/>
            <person name="Muehling M."/>
        </authorList>
    </citation>
    <scope>NUCLEOTIDE SEQUENCE [LARGE SCALE GENOMIC DNA]</scope>
    <source>
        <strain evidence="2 3">M1</strain>
    </source>
</reference>
<keyword evidence="1" id="KW-1133">Transmembrane helix</keyword>
<dbReference type="Pfam" id="PF10096">
    <property type="entry name" value="DUF2334"/>
    <property type="match status" value="1"/>
</dbReference>
<keyword evidence="1" id="KW-0472">Membrane</keyword>
<keyword evidence="3" id="KW-1185">Reference proteome</keyword>
<accession>A0A0J1FTD0</accession>
<organism evidence="2 3">
    <name type="scientific">Desulfosporosinus acididurans</name>
    <dbReference type="NCBI Taxonomy" id="476652"/>
    <lineage>
        <taxon>Bacteria</taxon>
        <taxon>Bacillati</taxon>
        <taxon>Bacillota</taxon>
        <taxon>Clostridia</taxon>
        <taxon>Eubacteriales</taxon>
        <taxon>Desulfitobacteriaceae</taxon>
        <taxon>Desulfosporosinus</taxon>
    </lineage>
</organism>
<keyword evidence="1" id="KW-0812">Transmembrane</keyword>
<evidence type="ECO:0008006" key="4">
    <source>
        <dbReference type="Google" id="ProtNLM"/>
    </source>
</evidence>
<evidence type="ECO:0000256" key="1">
    <source>
        <dbReference type="SAM" id="Phobius"/>
    </source>
</evidence>
<dbReference type="InterPro" id="IPR018763">
    <property type="entry name" value="DUF2334"/>
</dbReference>
<proteinExistence type="predicted"/>
<feature type="transmembrane region" description="Helical" evidence="1">
    <location>
        <begin position="513"/>
        <end position="532"/>
    </location>
</feature>
<dbReference type="STRING" id="476652.DEAC_c11930"/>
<dbReference type="PATRIC" id="fig|476652.3.peg.1224"/>
<comment type="caution">
    <text evidence="2">The sequence shown here is derived from an EMBL/GenBank/DDBJ whole genome shotgun (WGS) entry which is preliminary data.</text>
</comment>
<gene>
    <name evidence="2" type="ORF">DEAC_c11930</name>
</gene>
<dbReference type="EMBL" id="LDZY01000004">
    <property type="protein sequence ID" value="KLU66527.1"/>
    <property type="molecule type" value="Genomic_DNA"/>
</dbReference>
<evidence type="ECO:0000313" key="3">
    <source>
        <dbReference type="Proteomes" id="UP000036356"/>
    </source>
</evidence>
<dbReference type="Proteomes" id="UP000036356">
    <property type="component" value="Unassembled WGS sequence"/>
</dbReference>
<name>A0A0J1FTD0_9FIRM</name>
<protein>
    <recommendedName>
        <fullName evidence="4">DUF2334 domain-containing protein</fullName>
    </recommendedName>
</protein>
<sequence length="548" mass="61359">MLFMTVPWKKLSMILASLLLFLITVFVPTAQGDTAENDLMSQLRPKAVILYESRIRFGESFPLVSALEEYLGHFNVQVEELERSKWTPGSLKGFDYIFYLGDNKANLPKSMLSEMSKARKLFWFEQNIQQYSNYKKWVGFQSLGQQSDFVSLHYRGEDLPIDPAAKFNVAYPAGAKNLVTADNLQHTVPFVWKMDNVVYVSRLDFQTPLNLILGGILEDTLSGNLVESRQVLLRIEDVQPLTPSAAVAKLITTLAAARVPFALTVTPAVNVGGKTVTLADYPQLVKVLKTAEANGGCLILKGYEATNDNELEYWNTADDKPLAEDKETLALSKIRQGIELLAGLDLYPLAFEVPGSAMSPRGYKTLAQNFTTLSGQVQLSDTSSSVSVNVPFTYQSKRAGMLVYPNNLGYYDPKLLDPTGTILEQARQLSVVSDCTAGLFFHSYLPPEKLLPIIKGLSQLKYRFVDLRTTTYRVTTPHVSITSENGHRRIKSDIPVISIDQSLSGLRLSVRNWFYVLASLLLIILSLFLLILSRIRRSKSILYEKRRS</sequence>